<dbReference type="EMBL" id="JADGKB010000096">
    <property type="protein sequence ID" value="KAJ3253940.1"/>
    <property type="molecule type" value="Genomic_DNA"/>
</dbReference>
<evidence type="ECO:0000313" key="4">
    <source>
        <dbReference type="EMBL" id="KAJ3253940.1"/>
    </source>
</evidence>
<proteinExistence type="inferred from homology"/>
<protein>
    <submittedName>
        <fullName evidence="4">Retinol dehydrogenase 8</fullName>
    </submittedName>
</protein>
<dbReference type="PANTHER" id="PTHR44169">
    <property type="entry name" value="NADPH-DEPENDENT 1-ACYLDIHYDROXYACETONE PHOSPHATE REDUCTASE"/>
    <property type="match status" value="1"/>
</dbReference>
<dbReference type="GO" id="GO:0000140">
    <property type="term" value="F:acylglycerone-phosphate reductase (NADP+) activity"/>
    <property type="evidence" value="ECO:0007669"/>
    <property type="project" value="TreeGrafter"/>
</dbReference>
<comment type="caution">
    <text evidence="4">The sequence shown here is derived from an EMBL/GenBank/DDBJ whole genome shotgun (WGS) entry which is preliminary data.</text>
</comment>
<dbReference type="Pfam" id="PF00106">
    <property type="entry name" value="adh_short"/>
    <property type="match status" value="1"/>
</dbReference>
<dbReference type="GO" id="GO:0006654">
    <property type="term" value="P:phosphatidic acid biosynthetic process"/>
    <property type="evidence" value="ECO:0007669"/>
    <property type="project" value="TreeGrafter"/>
</dbReference>
<organism evidence="4 5">
    <name type="scientific">Boothiomyces macroporosus</name>
    <dbReference type="NCBI Taxonomy" id="261099"/>
    <lineage>
        <taxon>Eukaryota</taxon>
        <taxon>Fungi</taxon>
        <taxon>Fungi incertae sedis</taxon>
        <taxon>Chytridiomycota</taxon>
        <taxon>Chytridiomycota incertae sedis</taxon>
        <taxon>Chytridiomycetes</taxon>
        <taxon>Rhizophydiales</taxon>
        <taxon>Terramycetaceae</taxon>
        <taxon>Boothiomyces</taxon>
    </lineage>
</organism>
<evidence type="ECO:0000256" key="1">
    <source>
        <dbReference type="ARBA" id="ARBA00006484"/>
    </source>
</evidence>
<dbReference type="PRINTS" id="PR00080">
    <property type="entry name" value="SDRFAMILY"/>
</dbReference>
<accession>A0AAD5Y1B5</accession>
<evidence type="ECO:0000313" key="5">
    <source>
        <dbReference type="Proteomes" id="UP001210925"/>
    </source>
</evidence>
<dbReference type="Gene3D" id="3.40.50.720">
    <property type="entry name" value="NAD(P)-binding Rossmann-like Domain"/>
    <property type="match status" value="1"/>
</dbReference>
<dbReference type="GO" id="GO:0019433">
    <property type="term" value="P:triglyceride catabolic process"/>
    <property type="evidence" value="ECO:0007669"/>
    <property type="project" value="TreeGrafter"/>
</dbReference>
<dbReference type="GO" id="GO:0005811">
    <property type="term" value="C:lipid droplet"/>
    <property type="evidence" value="ECO:0007669"/>
    <property type="project" value="TreeGrafter"/>
</dbReference>
<dbReference type="PRINTS" id="PR00081">
    <property type="entry name" value="GDHRDH"/>
</dbReference>
<dbReference type="Proteomes" id="UP001210925">
    <property type="component" value="Unassembled WGS sequence"/>
</dbReference>
<dbReference type="SUPFAM" id="SSF51735">
    <property type="entry name" value="NAD(P)-binding Rossmann-fold domains"/>
    <property type="match status" value="1"/>
</dbReference>
<comment type="similarity">
    <text evidence="1 3">Belongs to the short-chain dehydrogenases/reductases (SDR) family.</text>
</comment>
<dbReference type="PANTHER" id="PTHR44169:SF6">
    <property type="entry name" value="NADPH-DEPENDENT 1-ACYLDIHYDROXYACETONE PHOSPHATE REDUCTASE"/>
    <property type="match status" value="1"/>
</dbReference>
<dbReference type="GO" id="GO:0004806">
    <property type="term" value="F:triacylglycerol lipase activity"/>
    <property type="evidence" value="ECO:0007669"/>
    <property type="project" value="TreeGrafter"/>
</dbReference>
<gene>
    <name evidence="4" type="primary">RDH8_2</name>
    <name evidence="4" type="ORF">HK103_007609</name>
</gene>
<dbReference type="GO" id="GO:0005783">
    <property type="term" value="C:endoplasmic reticulum"/>
    <property type="evidence" value="ECO:0007669"/>
    <property type="project" value="TreeGrafter"/>
</dbReference>
<evidence type="ECO:0000256" key="3">
    <source>
        <dbReference type="RuleBase" id="RU000363"/>
    </source>
</evidence>
<sequence>MKQTVLVTGVTAGGLGAAIAIKLAKNDNYTVYGTLRDLSKSAAFKTEAEQSGLNPDAVKIIQLDVTKEESCKSAISAVLESGRIDILINNAGKGLVQTVEGTDMDRVYDCFEVNYFGVYRLIKSVIPTMRAQSFGRIVNISSVGGLVGQPFNEAYCSAKAALDSLAESMNTTLRTFNIKVTTYCPGMITTNFINNAQGINDDLKMEGIPAAYEEMFDKYVARTRAIKSSAEAAAFRQTPEESADDVVQIVSSDLAKARVYPNTVIGVVQTKFSDPSAETVISLLRTTFK</sequence>
<reference evidence="4" key="1">
    <citation type="submission" date="2020-05" db="EMBL/GenBank/DDBJ databases">
        <title>Phylogenomic resolution of chytrid fungi.</title>
        <authorList>
            <person name="Stajich J.E."/>
            <person name="Amses K."/>
            <person name="Simmons R."/>
            <person name="Seto K."/>
            <person name="Myers J."/>
            <person name="Bonds A."/>
            <person name="Quandt C.A."/>
            <person name="Barry K."/>
            <person name="Liu P."/>
            <person name="Grigoriev I."/>
            <person name="Longcore J.E."/>
            <person name="James T.Y."/>
        </authorList>
    </citation>
    <scope>NUCLEOTIDE SEQUENCE</scope>
    <source>
        <strain evidence="4">PLAUS21</strain>
    </source>
</reference>
<evidence type="ECO:0000256" key="2">
    <source>
        <dbReference type="ARBA" id="ARBA00023002"/>
    </source>
</evidence>
<dbReference type="AlphaFoldDB" id="A0AAD5Y1B5"/>
<keyword evidence="2" id="KW-0560">Oxidoreductase</keyword>
<dbReference type="InterPro" id="IPR036291">
    <property type="entry name" value="NAD(P)-bd_dom_sf"/>
</dbReference>
<name>A0AAD5Y1B5_9FUNG</name>
<keyword evidence="5" id="KW-1185">Reference proteome</keyword>
<dbReference type="InterPro" id="IPR002347">
    <property type="entry name" value="SDR_fam"/>
</dbReference>